<comment type="caution">
    <text evidence="1">The sequence shown here is derived from an EMBL/GenBank/DDBJ whole genome shotgun (WGS) entry which is preliminary data.</text>
</comment>
<sequence>MPDDSEVPMTAAEELLIWLLITTIGVPDNVSYAPDQGQKIIADRLTQATPPLNIWRVNMQRPLF</sequence>
<name>A0A7C1NTR5_9HYPH</name>
<protein>
    <submittedName>
        <fullName evidence="1">Uncharacterized protein</fullName>
    </submittedName>
</protein>
<organism evidence="1">
    <name type="scientific">Agrobacterium albertimagni</name>
    <dbReference type="NCBI Taxonomy" id="147266"/>
    <lineage>
        <taxon>Bacteria</taxon>
        <taxon>Pseudomonadati</taxon>
        <taxon>Pseudomonadota</taxon>
        <taxon>Alphaproteobacteria</taxon>
        <taxon>Hyphomicrobiales</taxon>
        <taxon>Rhizobiaceae</taxon>
        <taxon>Rhizobium/Agrobacterium group</taxon>
        <taxon>Agrobacterium</taxon>
    </lineage>
</organism>
<accession>A0A7C1NTR5</accession>
<dbReference type="AlphaFoldDB" id="A0A7C1NTR5"/>
<reference evidence="1" key="1">
    <citation type="journal article" date="2020" name="mSystems">
        <title>Genome- and Community-Level Interaction Insights into Carbon Utilization and Element Cycling Functions of Hydrothermarchaeota in Hydrothermal Sediment.</title>
        <authorList>
            <person name="Zhou Z."/>
            <person name="Liu Y."/>
            <person name="Xu W."/>
            <person name="Pan J."/>
            <person name="Luo Z.H."/>
            <person name="Li M."/>
        </authorList>
    </citation>
    <scope>NUCLEOTIDE SEQUENCE [LARGE SCALE GENOMIC DNA]</scope>
    <source>
        <strain evidence="1">SpSt-243</strain>
    </source>
</reference>
<evidence type="ECO:0000313" key="1">
    <source>
        <dbReference type="EMBL" id="HEB42168.1"/>
    </source>
</evidence>
<proteinExistence type="predicted"/>
<dbReference type="EMBL" id="DSKI01000021">
    <property type="protein sequence ID" value="HEB42168.1"/>
    <property type="molecule type" value="Genomic_DNA"/>
</dbReference>
<gene>
    <name evidence="1" type="ORF">ENP70_00365</name>
</gene>